<feature type="chain" id="PRO_5046837387" description="EF-hand domain-containing protein" evidence="1">
    <location>
        <begin position="24"/>
        <end position="401"/>
    </location>
</feature>
<dbReference type="InterPro" id="IPR002048">
    <property type="entry name" value="EF_hand_dom"/>
</dbReference>
<keyword evidence="4" id="KW-1185">Reference proteome</keyword>
<dbReference type="PROSITE" id="PS50222">
    <property type="entry name" value="EF_HAND_2"/>
    <property type="match status" value="1"/>
</dbReference>
<dbReference type="EMBL" id="CP036432">
    <property type="protein sequence ID" value="QDV85058.1"/>
    <property type="molecule type" value="Genomic_DNA"/>
</dbReference>
<proteinExistence type="predicted"/>
<organism evidence="3 4">
    <name type="scientific">Stieleria magnilauensis</name>
    <dbReference type="NCBI Taxonomy" id="2527963"/>
    <lineage>
        <taxon>Bacteria</taxon>
        <taxon>Pseudomonadati</taxon>
        <taxon>Planctomycetota</taxon>
        <taxon>Planctomycetia</taxon>
        <taxon>Pirellulales</taxon>
        <taxon>Pirellulaceae</taxon>
        <taxon>Stieleria</taxon>
    </lineage>
</organism>
<gene>
    <name evidence="3" type="ORF">TBK1r_40120</name>
</gene>
<accession>A0ABX5XSS7</accession>
<sequence>MRISTLILVAASFGFSAGAPCLAQSVPSAKQLENWRQRFPDADTNRDGTLTIDEANRYRQKMLSRATGQGNVGGASRGAPREFKVNPGWDQERFPEHAVCYLPPQEIKAIFEQSVKGKQPAVVAFEKPRDGALRIVGTGHSFMAPGYRTFPIICKAAGMTQPLYTHTGGGMTGSTRYKWEQENGIFDFEGRPEPKLLASIANAEWDAMMWGPYFNDRPAYYSCWIDFCLKYNPDMKFYLSDAWPQLYQLGTNPKSETFFTEEVFDRLGAERRAEYSKQVEVLRQQYPDKIFIMPTSDAMVLAAKAYLRGELPGVEGIHRVIGGKERSLWRDQLGHIGPGFDRLEGYVFYATLYGKSPELIEADIPFDGNASFPGPQLDRKFRQIAWQAVIGHPLSGVTQSR</sequence>
<protein>
    <recommendedName>
        <fullName evidence="2">EF-hand domain-containing protein</fullName>
    </recommendedName>
</protein>
<dbReference type="RefSeq" id="WP_145214198.1">
    <property type="nucleotide sequence ID" value="NZ_CP036432.1"/>
</dbReference>
<evidence type="ECO:0000313" key="3">
    <source>
        <dbReference type="EMBL" id="QDV85058.1"/>
    </source>
</evidence>
<dbReference type="Proteomes" id="UP000318081">
    <property type="component" value="Chromosome"/>
</dbReference>
<evidence type="ECO:0000313" key="4">
    <source>
        <dbReference type="Proteomes" id="UP000318081"/>
    </source>
</evidence>
<evidence type="ECO:0000259" key="2">
    <source>
        <dbReference type="PROSITE" id="PS50222"/>
    </source>
</evidence>
<feature type="domain" description="EF-hand" evidence="2">
    <location>
        <begin position="30"/>
        <end position="65"/>
    </location>
</feature>
<evidence type="ECO:0000256" key="1">
    <source>
        <dbReference type="SAM" id="SignalP"/>
    </source>
</evidence>
<keyword evidence="1" id="KW-0732">Signal</keyword>
<reference evidence="3 4" key="1">
    <citation type="submission" date="2019-02" db="EMBL/GenBank/DDBJ databases">
        <title>Deep-cultivation of Planctomycetes and their phenomic and genomic characterization uncovers novel biology.</title>
        <authorList>
            <person name="Wiegand S."/>
            <person name="Jogler M."/>
            <person name="Boedeker C."/>
            <person name="Pinto D."/>
            <person name="Vollmers J."/>
            <person name="Rivas-Marin E."/>
            <person name="Kohn T."/>
            <person name="Peeters S.H."/>
            <person name="Heuer A."/>
            <person name="Rast P."/>
            <person name="Oberbeckmann S."/>
            <person name="Bunk B."/>
            <person name="Jeske O."/>
            <person name="Meyerdierks A."/>
            <person name="Storesund J.E."/>
            <person name="Kallscheuer N."/>
            <person name="Luecker S."/>
            <person name="Lage O.M."/>
            <person name="Pohl T."/>
            <person name="Merkel B.J."/>
            <person name="Hornburger P."/>
            <person name="Mueller R.-W."/>
            <person name="Bruemmer F."/>
            <person name="Labrenz M."/>
            <person name="Spormann A.M."/>
            <person name="Op den Camp H."/>
            <person name="Overmann J."/>
            <person name="Amann R."/>
            <person name="Jetten M.S.M."/>
            <person name="Mascher T."/>
            <person name="Medema M.H."/>
            <person name="Devos D.P."/>
            <person name="Kaster A.-K."/>
            <person name="Ovreas L."/>
            <person name="Rohde M."/>
            <person name="Galperin M.Y."/>
            <person name="Jogler C."/>
        </authorList>
    </citation>
    <scope>NUCLEOTIDE SEQUENCE [LARGE SCALE GENOMIC DNA]</scope>
    <source>
        <strain evidence="3 4">TBK1r</strain>
    </source>
</reference>
<name>A0ABX5XSS7_9BACT</name>
<feature type="signal peptide" evidence="1">
    <location>
        <begin position="1"/>
        <end position="23"/>
    </location>
</feature>